<evidence type="ECO:0000256" key="1">
    <source>
        <dbReference type="SAM" id="MobiDB-lite"/>
    </source>
</evidence>
<reference evidence="2" key="1">
    <citation type="submission" date="2014-09" db="EMBL/GenBank/DDBJ databases">
        <title>Genome sequence of the luminous mushroom Mycena chlorophos for searching fungal bioluminescence genes.</title>
        <authorList>
            <person name="Tanaka Y."/>
            <person name="Kasuga D."/>
            <person name="Oba Y."/>
            <person name="Hase S."/>
            <person name="Sato K."/>
            <person name="Oba Y."/>
            <person name="Sakakibara Y."/>
        </authorList>
    </citation>
    <scope>NUCLEOTIDE SEQUENCE</scope>
</reference>
<proteinExistence type="predicted"/>
<accession>A0ABQ0M707</accession>
<name>A0ABQ0M707_MYCCL</name>
<gene>
    <name evidence="2" type="ORF">MCHLO_15451</name>
</gene>
<sequence>MVPGAYCDPRIVSPAPCSGYPTRPDEATTAATQRIRSSNTFVAPQLQTKFIDASQDGREEGVDSGSGRAITWNEPVLLKRRQPRVDGPHPATKVGDNLAAWRRGAKHPDDGSIYSEGTVTASEGGAVGREWTATTTSLACRPAEF</sequence>
<evidence type="ECO:0000313" key="3">
    <source>
        <dbReference type="Proteomes" id="UP000815677"/>
    </source>
</evidence>
<evidence type="ECO:0000313" key="2">
    <source>
        <dbReference type="EMBL" id="GAT59114.1"/>
    </source>
</evidence>
<protein>
    <submittedName>
        <fullName evidence="2">Uncharacterized protein</fullName>
    </submittedName>
</protein>
<organism evidence="2 3">
    <name type="scientific">Mycena chlorophos</name>
    <name type="common">Agaric fungus</name>
    <name type="synonym">Agaricus chlorophos</name>
    <dbReference type="NCBI Taxonomy" id="658473"/>
    <lineage>
        <taxon>Eukaryota</taxon>
        <taxon>Fungi</taxon>
        <taxon>Dikarya</taxon>
        <taxon>Basidiomycota</taxon>
        <taxon>Agaricomycotina</taxon>
        <taxon>Agaricomycetes</taxon>
        <taxon>Agaricomycetidae</taxon>
        <taxon>Agaricales</taxon>
        <taxon>Marasmiineae</taxon>
        <taxon>Mycenaceae</taxon>
        <taxon>Mycena</taxon>
    </lineage>
</organism>
<keyword evidence="3" id="KW-1185">Reference proteome</keyword>
<feature type="region of interest" description="Disordered" evidence="1">
    <location>
        <begin position="73"/>
        <end position="125"/>
    </location>
</feature>
<dbReference type="EMBL" id="DF849818">
    <property type="protein sequence ID" value="GAT59114.1"/>
    <property type="molecule type" value="Genomic_DNA"/>
</dbReference>
<dbReference type="Proteomes" id="UP000815677">
    <property type="component" value="Unassembled WGS sequence"/>
</dbReference>